<protein>
    <recommendedName>
        <fullName evidence="3">YbjN domain-containing protein</fullName>
    </recommendedName>
</protein>
<keyword evidence="2" id="KW-1185">Reference proteome</keyword>
<evidence type="ECO:0000313" key="2">
    <source>
        <dbReference type="Proteomes" id="UP001057498"/>
    </source>
</evidence>
<proteinExistence type="predicted"/>
<organism evidence="1 2">
    <name type="scientific">Sphaerotilus microaerophilus</name>
    <dbReference type="NCBI Taxonomy" id="2914710"/>
    <lineage>
        <taxon>Bacteria</taxon>
        <taxon>Pseudomonadati</taxon>
        <taxon>Pseudomonadota</taxon>
        <taxon>Betaproteobacteria</taxon>
        <taxon>Burkholderiales</taxon>
        <taxon>Sphaerotilaceae</taxon>
        <taxon>Sphaerotilus</taxon>
    </lineage>
</organism>
<sequence length="142" mass="16599">MGSFSDLFAGSNFKRTIQQYCADQGWNLVDLSDKRAVLKFRMDSGRIQTLYILKYDTTLEFSVPSELAYEDNDIPHRLSTLLLKRNTERKIGFWCLEVIEDEFVFECMHNAEMQLINSAYFESVVRTLVNECDEFESAIRNL</sequence>
<dbReference type="EMBL" id="AP025730">
    <property type="protein sequence ID" value="BDI04147.1"/>
    <property type="molecule type" value="Genomic_DNA"/>
</dbReference>
<dbReference type="Proteomes" id="UP001057498">
    <property type="component" value="Chromosome"/>
</dbReference>
<name>A0ABN6PHI2_9BURK</name>
<reference evidence="1" key="1">
    <citation type="submission" date="2022-04" db="EMBL/GenBank/DDBJ databases">
        <title>Whole genome sequence of Sphaerotilus sp. FB-5.</title>
        <authorList>
            <person name="Takeda M."/>
            <person name="Narihara S."/>
            <person name="Akimoto M."/>
            <person name="Akimoto R."/>
            <person name="Nishiyashiki S."/>
            <person name="Murakami T."/>
        </authorList>
    </citation>
    <scope>NUCLEOTIDE SEQUENCE</scope>
    <source>
        <strain evidence="1">FB-5</strain>
    </source>
</reference>
<evidence type="ECO:0008006" key="3">
    <source>
        <dbReference type="Google" id="ProtNLM"/>
    </source>
</evidence>
<accession>A0ABN6PHI2</accession>
<dbReference type="RefSeq" id="WP_251972292.1">
    <property type="nucleotide sequence ID" value="NZ_AP025730.1"/>
</dbReference>
<evidence type="ECO:0000313" key="1">
    <source>
        <dbReference type="EMBL" id="BDI04147.1"/>
    </source>
</evidence>
<gene>
    <name evidence="1" type="ORF">CATMQ487_11170</name>
</gene>